<dbReference type="GO" id="GO:0004826">
    <property type="term" value="F:phenylalanine-tRNA ligase activity"/>
    <property type="evidence" value="ECO:0007669"/>
    <property type="project" value="UniProtKB-EC"/>
</dbReference>
<dbReference type="InterPro" id="IPR009061">
    <property type="entry name" value="DNA-bd_dom_put_sf"/>
</dbReference>
<dbReference type="Proteomes" id="UP000242875">
    <property type="component" value="Unassembled WGS sequence"/>
</dbReference>
<dbReference type="SMART" id="SM00874">
    <property type="entry name" value="B5"/>
    <property type="match status" value="1"/>
</dbReference>
<dbReference type="InterPro" id="IPR020825">
    <property type="entry name" value="Phe-tRNA_synthase-like_B3/B4"/>
</dbReference>
<dbReference type="Pfam" id="PF18262">
    <property type="entry name" value="PhetRS_B1"/>
    <property type="match status" value="1"/>
</dbReference>
<keyword evidence="7" id="KW-0436">Ligase</keyword>
<dbReference type="GO" id="GO:0009328">
    <property type="term" value="C:phenylalanine-tRNA ligase complex"/>
    <property type="evidence" value="ECO:0007669"/>
    <property type="project" value="EnsemblFungi"/>
</dbReference>
<reference evidence="17 18" key="1">
    <citation type="journal article" date="2017" name="Mycologia">
        <title>Bifiguratus adelaidae, gen. et sp. nov., a new member of Mucoromycotina in endophytic and soil-dwelling habitats.</title>
        <authorList>
            <person name="Torres-Cruz T.J."/>
            <person name="Billingsley Tobias T.L."/>
            <person name="Almatruk M."/>
            <person name="Hesse C."/>
            <person name="Kuske C.R."/>
            <person name="Desiro A."/>
            <person name="Benucci G.M."/>
            <person name="Bonito G."/>
            <person name="Stajich J.E."/>
            <person name="Dunlap C."/>
            <person name="Arnold A.E."/>
            <person name="Porras-Alfaro A."/>
        </authorList>
    </citation>
    <scope>NUCLEOTIDE SEQUENCE [LARGE SCALE GENOMIC DNA]</scope>
    <source>
        <strain evidence="17 18">AZ0501</strain>
    </source>
</reference>
<dbReference type="FunFam" id="3.30.56.10:FF:000004">
    <property type="entry name" value="Phenylalanyl-tRNA synthetase, beta subunit"/>
    <property type="match status" value="1"/>
</dbReference>
<comment type="catalytic activity">
    <reaction evidence="15">
        <text>tRNA(Phe) + L-phenylalanine + ATP = L-phenylalanyl-tRNA(Phe) + AMP + diphosphate + H(+)</text>
        <dbReference type="Rhea" id="RHEA:19413"/>
        <dbReference type="Rhea" id="RHEA-COMP:9668"/>
        <dbReference type="Rhea" id="RHEA-COMP:9699"/>
        <dbReference type="ChEBI" id="CHEBI:15378"/>
        <dbReference type="ChEBI" id="CHEBI:30616"/>
        <dbReference type="ChEBI" id="CHEBI:33019"/>
        <dbReference type="ChEBI" id="CHEBI:58095"/>
        <dbReference type="ChEBI" id="CHEBI:78442"/>
        <dbReference type="ChEBI" id="CHEBI:78531"/>
        <dbReference type="ChEBI" id="CHEBI:456215"/>
        <dbReference type="EC" id="6.1.1.20"/>
    </reaction>
</comment>
<dbReference type="NCBIfam" id="TIGR00471">
    <property type="entry name" value="pheT_arch"/>
    <property type="match status" value="1"/>
</dbReference>
<evidence type="ECO:0000313" key="18">
    <source>
        <dbReference type="Proteomes" id="UP000242875"/>
    </source>
</evidence>
<accession>A0A261XZE4</accession>
<evidence type="ECO:0000256" key="3">
    <source>
        <dbReference type="ARBA" id="ARBA00007438"/>
    </source>
</evidence>
<dbReference type="Gene3D" id="3.50.40.10">
    <property type="entry name" value="Phenylalanyl-trna Synthetase, Chain B, domain 3"/>
    <property type="match status" value="1"/>
</dbReference>
<dbReference type="InterPro" id="IPR045060">
    <property type="entry name" value="Phe-tRNA-ligase_IIc_bsu"/>
</dbReference>
<evidence type="ECO:0000256" key="11">
    <source>
        <dbReference type="ARBA" id="ARBA00022842"/>
    </source>
</evidence>
<dbReference type="Gene3D" id="3.30.56.10">
    <property type="match status" value="2"/>
</dbReference>
<dbReference type="PANTHER" id="PTHR10947">
    <property type="entry name" value="PHENYLALANYL-TRNA SYNTHETASE BETA CHAIN AND LEUCINE-RICH REPEAT-CONTAINING PROTEIN 47"/>
    <property type="match status" value="1"/>
</dbReference>
<dbReference type="GO" id="GO:1990825">
    <property type="term" value="F:sequence-specific mRNA binding"/>
    <property type="evidence" value="ECO:0007669"/>
    <property type="project" value="EnsemblFungi"/>
</dbReference>
<dbReference type="InterPro" id="IPR004531">
    <property type="entry name" value="Phe-tRNA-synth_IIc_bsu_arc_euk"/>
</dbReference>
<evidence type="ECO:0000256" key="4">
    <source>
        <dbReference type="ARBA" id="ARBA00011209"/>
    </source>
</evidence>
<dbReference type="SUPFAM" id="SSF46955">
    <property type="entry name" value="Putative DNA-binding domain"/>
    <property type="match status" value="2"/>
</dbReference>
<dbReference type="InterPro" id="IPR005147">
    <property type="entry name" value="tRNA_synthase_B5-dom"/>
</dbReference>
<keyword evidence="11" id="KW-0460">Magnesium</keyword>
<evidence type="ECO:0000256" key="13">
    <source>
        <dbReference type="ARBA" id="ARBA00023146"/>
    </source>
</evidence>
<dbReference type="InterPro" id="IPR005146">
    <property type="entry name" value="B3/B4_tRNA-bd"/>
</dbReference>
<gene>
    <name evidence="17" type="ORF">BZG36_03731</name>
</gene>
<evidence type="ECO:0000256" key="2">
    <source>
        <dbReference type="ARBA" id="ARBA00004496"/>
    </source>
</evidence>
<evidence type="ECO:0000256" key="12">
    <source>
        <dbReference type="ARBA" id="ARBA00022917"/>
    </source>
</evidence>
<evidence type="ECO:0000256" key="10">
    <source>
        <dbReference type="ARBA" id="ARBA00022840"/>
    </source>
</evidence>
<evidence type="ECO:0000256" key="1">
    <source>
        <dbReference type="ARBA" id="ARBA00001946"/>
    </source>
</evidence>
<keyword evidence="13" id="KW-0030">Aminoacyl-tRNA synthetase</keyword>
<dbReference type="EMBL" id="MVBO01000076">
    <property type="protein sequence ID" value="OZJ03624.1"/>
    <property type="molecule type" value="Genomic_DNA"/>
</dbReference>
<dbReference type="InterPro" id="IPR045864">
    <property type="entry name" value="aa-tRNA-synth_II/BPL/LPL"/>
</dbReference>
<evidence type="ECO:0000313" key="17">
    <source>
        <dbReference type="EMBL" id="OZJ03624.1"/>
    </source>
</evidence>
<dbReference type="Pfam" id="PF03484">
    <property type="entry name" value="B5"/>
    <property type="match status" value="1"/>
</dbReference>
<evidence type="ECO:0000256" key="5">
    <source>
        <dbReference type="ARBA" id="ARBA00012814"/>
    </source>
</evidence>
<comment type="subcellular location">
    <subcellularLocation>
        <location evidence="2">Cytoplasm</location>
    </subcellularLocation>
</comment>
<organism evidence="17 18">
    <name type="scientific">Bifiguratus adelaidae</name>
    <dbReference type="NCBI Taxonomy" id="1938954"/>
    <lineage>
        <taxon>Eukaryota</taxon>
        <taxon>Fungi</taxon>
        <taxon>Fungi incertae sedis</taxon>
        <taxon>Mucoromycota</taxon>
        <taxon>Mucoromycotina</taxon>
        <taxon>Endogonomycetes</taxon>
        <taxon>Endogonales</taxon>
        <taxon>Endogonales incertae sedis</taxon>
        <taxon>Bifiguratus</taxon>
    </lineage>
</organism>
<dbReference type="Pfam" id="PF03483">
    <property type="entry name" value="B3_4"/>
    <property type="match status" value="1"/>
</dbReference>
<name>A0A261XZE4_9FUNG</name>
<dbReference type="SMART" id="SM00873">
    <property type="entry name" value="B3_4"/>
    <property type="match status" value="1"/>
</dbReference>
<comment type="cofactor">
    <cofactor evidence="1">
        <name>Mg(2+)</name>
        <dbReference type="ChEBI" id="CHEBI:18420"/>
    </cofactor>
</comment>
<dbReference type="Pfam" id="PF17759">
    <property type="entry name" value="tRNA_synthFbeta"/>
    <property type="match status" value="1"/>
</dbReference>
<dbReference type="AlphaFoldDB" id="A0A261XZE4"/>
<evidence type="ECO:0000256" key="14">
    <source>
        <dbReference type="ARBA" id="ARBA00033189"/>
    </source>
</evidence>
<feature type="domain" description="B5" evidence="16">
    <location>
        <begin position="301"/>
        <end position="380"/>
    </location>
</feature>
<keyword evidence="9" id="KW-0547">Nucleotide-binding</keyword>
<protein>
    <recommendedName>
        <fullName evidence="5">phenylalanine--tRNA ligase</fullName>
        <ecNumber evidence="5">6.1.1.20</ecNumber>
    </recommendedName>
    <alternativeName>
        <fullName evidence="14">Phenylalanyl-tRNA synthetase beta subunit</fullName>
    </alternativeName>
</protein>
<dbReference type="InterPro" id="IPR040659">
    <property type="entry name" value="PhetRS_B1"/>
</dbReference>
<proteinExistence type="inferred from homology"/>
<dbReference type="GO" id="GO:0006432">
    <property type="term" value="P:phenylalanyl-tRNA aminoacylation"/>
    <property type="evidence" value="ECO:0007669"/>
    <property type="project" value="EnsemblFungi"/>
</dbReference>
<keyword evidence="8" id="KW-0479">Metal-binding</keyword>
<dbReference type="SUPFAM" id="SSF55681">
    <property type="entry name" value="Class II aaRS and biotin synthetases"/>
    <property type="match status" value="1"/>
</dbReference>
<dbReference type="EC" id="6.1.1.20" evidence="5"/>
<dbReference type="OrthoDB" id="1698572at2759"/>
<evidence type="ECO:0000256" key="9">
    <source>
        <dbReference type="ARBA" id="ARBA00022741"/>
    </source>
</evidence>
<keyword evidence="10" id="KW-0067">ATP-binding</keyword>
<dbReference type="PANTHER" id="PTHR10947:SF0">
    <property type="entry name" value="PHENYLALANINE--TRNA LIGASE BETA SUBUNIT"/>
    <property type="match status" value="1"/>
</dbReference>
<evidence type="ECO:0000256" key="7">
    <source>
        <dbReference type="ARBA" id="ARBA00022598"/>
    </source>
</evidence>
<dbReference type="PROSITE" id="PS51483">
    <property type="entry name" value="B5"/>
    <property type="match status" value="1"/>
</dbReference>
<comment type="subunit">
    <text evidence="4">Tetramer of two alpha and two beta subunits.</text>
</comment>
<dbReference type="GO" id="GO:0000287">
    <property type="term" value="F:magnesium ion binding"/>
    <property type="evidence" value="ECO:0007669"/>
    <property type="project" value="InterPro"/>
</dbReference>
<evidence type="ECO:0000256" key="8">
    <source>
        <dbReference type="ARBA" id="ARBA00022723"/>
    </source>
</evidence>
<dbReference type="InterPro" id="IPR041616">
    <property type="entry name" value="PheRS_beta_core"/>
</dbReference>
<evidence type="ECO:0000256" key="6">
    <source>
        <dbReference type="ARBA" id="ARBA00022490"/>
    </source>
</evidence>
<evidence type="ECO:0000259" key="16">
    <source>
        <dbReference type="PROSITE" id="PS51483"/>
    </source>
</evidence>
<comment type="caution">
    <text evidence="17">The sequence shown here is derived from an EMBL/GenBank/DDBJ whole genome shotgun (WGS) entry which is preliminary data.</text>
</comment>
<dbReference type="Gene3D" id="3.30.930.10">
    <property type="entry name" value="Bira Bifunctional Protein, Domain 2"/>
    <property type="match status" value="1"/>
</dbReference>
<sequence>MPTVNVDKEDLLTALGKRYTTEEFDELCFQFGVELEEDTSQQEIAEKQGAKILDGISDRPLYKIDIPANRYDLLCAEGISRGLLVFQGKIKAPLYKAVPPKNGPMHEIRVHPETAKIRPYVVGAILRNIHFTQARYDSFIDLQDKLHNNICRKRTLASMGTHDLDTIQGPFTYEALPPKDIQFVPLNQTERMNGNRLMEFYTPDRHLGKFLHIIRDSPVYPVIFDANHTVCSLPPIINSEHSKIKLTTKNVFIEITATDKTKASIALNTLVCMFSEYCEDKFTVEPVKVVYPDHEEITPDLESREMSTSVEYIKSCTGLNHLSPTEITQLLIKMALEASVNESNPDEISLRIPPTRADVLHSCDVMEDVAIAYGYDNLPRRLPAVSTFGAPFPINKLSDAIRLELALSGFTEVMTLTLCSHDENFAFLRKKDDGKTAVKLANPKTIEYQVIRTSLLPGILKTIESNLKHSLPIKVFEVSDVVFKDDSMDRLSRNERHVAAAYADTDAGFDIIHGLLHRSMTMLHARLVDAKSNELGYFVTQADHPTFFCQSGDIHLRYVDPATQKPVTKVIGAFGWLHPEVLQSFDIPYPISYMEFNLEPFL</sequence>
<dbReference type="FunFam" id="3.30.930.10:FF:000059">
    <property type="entry name" value="phenylalanine--tRNA ligase beta subunit"/>
    <property type="match status" value="1"/>
</dbReference>
<dbReference type="CDD" id="cd00769">
    <property type="entry name" value="PheRS_beta_core"/>
    <property type="match status" value="1"/>
</dbReference>
<keyword evidence="6" id="KW-0963">Cytoplasm</keyword>
<comment type="similarity">
    <text evidence="3">Belongs to the phenylalanyl-tRNA synthetase beta subunit family. Type 2 subfamily.</text>
</comment>
<dbReference type="GO" id="GO:0005524">
    <property type="term" value="F:ATP binding"/>
    <property type="evidence" value="ECO:0007669"/>
    <property type="project" value="UniProtKB-KW"/>
</dbReference>
<dbReference type="SUPFAM" id="SSF56037">
    <property type="entry name" value="PheT/TilS domain"/>
    <property type="match status" value="1"/>
</dbReference>
<evidence type="ECO:0000256" key="15">
    <source>
        <dbReference type="ARBA" id="ARBA00049255"/>
    </source>
</evidence>
<keyword evidence="18" id="KW-1185">Reference proteome</keyword>
<dbReference type="FunFam" id="3.50.40.10:FF:000002">
    <property type="entry name" value="phenylalanine--tRNA ligase beta subunit"/>
    <property type="match status" value="1"/>
</dbReference>
<keyword evidence="12" id="KW-0648">Protein biosynthesis</keyword>